<evidence type="ECO:0000256" key="1">
    <source>
        <dbReference type="SAM" id="MobiDB-lite"/>
    </source>
</evidence>
<proteinExistence type="predicted"/>
<gene>
    <name evidence="2" type="ORF">ACFOVU_19285</name>
</gene>
<feature type="compositionally biased region" description="Low complexity" evidence="1">
    <location>
        <begin position="115"/>
        <end position="125"/>
    </location>
</feature>
<evidence type="ECO:0000313" key="2">
    <source>
        <dbReference type="EMBL" id="MFC3998082.1"/>
    </source>
</evidence>
<protein>
    <recommendedName>
        <fullName evidence="4">Alpha/beta hydrolase</fullName>
    </recommendedName>
</protein>
<organism evidence="2 3">
    <name type="scientific">Nocardiopsis sediminis</name>
    <dbReference type="NCBI Taxonomy" id="1778267"/>
    <lineage>
        <taxon>Bacteria</taxon>
        <taxon>Bacillati</taxon>
        <taxon>Actinomycetota</taxon>
        <taxon>Actinomycetes</taxon>
        <taxon>Streptosporangiales</taxon>
        <taxon>Nocardiopsidaceae</taxon>
        <taxon>Nocardiopsis</taxon>
    </lineage>
</organism>
<evidence type="ECO:0000313" key="3">
    <source>
        <dbReference type="Proteomes" id="UP001595847"/>
    </source>
</evidence>
<dbReference type="RefSeq" id="WP_378535597.1">
    <property type="nucleotide sequence ID" value="NZ_JBHSBH010000012.1"/>
</dbReference>
<reference evidence="3" key="1">
    <citation type="journal article" date="2019" name="Int. J. Syst. Evol. Microbiol.">
        <title>The Global Catalogue of Microorganisms (GCM) 10K type strain sequencing project: providing services to taxonomists for standard genome sequencing and annotation.</title>
        <authorList>
            <consortium name="The Broad Institute Genomics Platform"/>
            <consortium name="The Broad Institute Genome Sequencing Center for Infectious Disease"/>
            <person name="Wu L."/>
            <person name="Ma J."/>
        </authorList>
    </citation>
    <scope>NUCLEOTIDE SEQUENCE [LARGE SCALE GENOMIC DNA]</scope>
    <source>
        <strain evidence="3">TBRC 1826</strain>
    </source>
</reference>
<feature type="region of interest" description="Disordered" evidence="1">
    <location>
        <begin position="114"/>
        <end position="150"/>
    </location>
</feature>
<name>A0ABV8FSV1_9ACTN</name>
<sequence length="204" mass="20654">MSTSLVLLHSPLSTAAQWGGLPGELRALGAHVTVPEITDDDRPPYAARYIARASLEIAANAPGGPLLLAAAGAAGPLLPGIGAAQRAARRPIAGYLLIDALLPQPGTVTREDLHAAQAAPAGPAGRIPEHGTGAPPRRRPPDFSTEPLPSVADWPDAPCGYLATCDSGTRGAHLASLRGWPAGHAPGATGTALARALLDLAARL</sequence>
<dbReference type="EMBL" id="JBHSBH010000012">
    <property type="protein sequence ID" value="MFC3998082.1"/>
    <property type="molecule type" value="Genomic_DNA"/>
</dbReference>
<evidence type="ECO:0008006" key="4">
    <source>
        <dbReference type="Google" id="ProtNLM"/>
    </source>
</evidence>
<comment type="caution">
    <text evidence="2">The sequence shown here is derived from an EMBL/GenBank/DDBJ whole genome shotgun (WGS) entry which is preliminary data.</text>
</comment>
<keyword evidence="3" id="KW-1185">Reference proteome</keyword>
<dbReference type="Proteomes" id="UP001595847">
    <property type="component" value="Unassembled WGS sequence"/>
</dbReference>
<accession>A0ABV8FSV1</accession>